<feature type="region of interest" description="Disordered" evidence="2">
    <location>
        <begin position="1005"/>
        <end position="1028"/>
    </location>
</feature>
<dbReference type="FunFam" id="3.30.70.330:FF:000400">
    <property type="entry name" value="Negative regulator of differentiation 1"/>
    <property type="match status" value="1"/>
</dbReference>
<evidence type="ECO:0000259" key="3">
    <source>
        <dbReference type="Pfam" id="PF10378"/>
    </source>
</evidence>
<feature type="domain" description="RNA-binding" evidence="3">
    <location>
        <begin position="70"/>
        <end position="116"/>
    </location>
</feature>
<proteinExistence type="predicted"/>
<dbReference type="Gene3D" id="3.30.70.330">
    <property type="match status" value="2"/>
</dbReference>
<feature type="compositionally biased region" description="Low complexity" evidence="2">
    <location>
        <begin position="495"/>
        <end position="513"/>
    </location>
</feature>
<feature type="compositionally biased region" description="Basic and acidic residues" evidence="2">
    <location>
        <begin position="949"/>
        <end position="959"/>
    </location>
</feature>
<feature type="region of interest" description="Disordered" evidence="2">
    <location>
        <begin position="1111"/>
        <end position="1163"/>
    </location>
</feature>
<feature type="region of interest" description="Disordered" evidence="2">
    <location>
        <begin position="99"/>
        <end position="147"/>
    </location>
</feature>
<dbReference type="AlphaFoldDB" id="A0AAV5S4W8"/>
<dbReference type="GO" id="GO:0010468">
    <property type="term" value="P:regulation of gene expression"/>
    <property type="evidence" value="ECO:0007669"/>
    <property type="project" value="UniProtKB-ARBA"/>
</dbReference>
<dbReference type="InterPro" id="IPR012677">
    <property type="entry name" value="Nucleotide-bd_a/b_plait_sf"/>
</dbReference>
<keyword evidence="6" id="KW-1185">Reference proteome</keyword>
<accession>A0AAV5S4W8</accession>
<gene>
    <name evidence="5" type="ORF">DAKH74_051550</name>
</gene>
<feature type="compositionally biased region" description="Polar residues" evidence="2">
    <location>
        <begin position="966"/>
        <end position="978"/>
    </location>
</feature>
<feature type="compositionally biased region" description="Low complexity" evidence="2">
    <location>
        <begin position="1128"/>
        <end position="1141"/>
    </location>
</feature>
<feature type="region of interest" description="Disordered" evidence="2">
    <location>
        <begin position="338"/>
        <end position="377"/>
    </location>
</feature>
<dbReference type="Pfam" id="PF10567">
    <property type="entry name" value="Nab6_mRNP_bdg"/>
    <property type="match status" value="1"/>
</dbReference>
<sequence length="1198" mass="133633">MRPYSRKNSGYAQQSLPLPQQQQQQQQQQDMFMPQQMPPQMMYHQQMEHQFPYGPQFGMVPPYQNSPMMNAPPTPFDSSYGATLLPSHLLMGSPYLNSPKMKFPQQQQQQPPMPPTQPQQSMPMPLPMPLPLPQDQMHQQNQGHPQAQLQSFKFAPQDGNGKLQQGALPQRFSASRQPSGLSQQVHPAGESGNGAGAGAVAVDADRAAYLRSLFTQPFSIAFKILPKGDDAYRTRSLLFENIDKSIDIHAFVANYVKENAIESVYIVDHSAIVQMEDSVQVEPDTDKQSILLSFFTRQQCLNFYNSVLQRLKEFKKNLMSESLRLSFVSLNYVPYVPEPSEESDDAEARTPRAGAADNESREDEEANGDADTTANTVNNSSFMSTLQNEIIPIDATRSIAVEFNETALSTDDILNDKLAFLNDDGNKRYILESILFVKTDKAHEDFSENYAILTFLNIPMANEVLNWLDTQLDQLGIRDCFFVSIMPQRERSSRASDSSKNSDSANVSAAATSKKNSISGASSVMNNNMHSSSVLSLQSSDSSLSLPNRGDISALREYRMTVNKGDYSDPYTKEYKEHLPNITVSQANQTDMQMAPPMNQEMFLNDMGGVPGMSPAFGGVDTFGVDQQSGFMPSVISRNGSFMEQGPMIPQSYYMEQQQHYRMNSNMRHPITDSLENQMNASAKIASAMGSDAGNRTVYIGNINARSKPEDICNVVRGGILQSIRFIETKHICFVTFIEAAAAVQFYANAFIDPIVLHGNTLKLGWGNYSGPLPKSIALAVTVGGSRNVYVSLPDVAFKDKFISNPEYKKFHEQYKLPSPEQLRKDFSTYGAIEQINYMKDSHCCWVNFMNISSAIKLVEEANSKTSKMEEKFDGRYHGFVINYGKDRCGNVNRNLVAGKNSRFYNKVKRPSYDIRLSKLEEKRKYKESKRREADISQSFVESSPSKPKASDEKEEPKLNLESLGITLNTEETTGNSTGIMEKIDETEGEEPQSSAILDSFLVGESTTQDPDSKANHKSNGEDTSNISASSSDIEFIIKPTDKIAESSNMTFNDSMMSTEDLTNHAIKTTIMNSNIPTISKQALEFEPPFAPDTISKDFAMQFGEMSISHQAHSQMNWTDEGDNANDGSRSYSNRSNNGNQRKNKGGNQKGKNRNKNTRTIPGSDVMAQYLAQLQHSTFMYAANVLGASADEPELYEE</sequence>
<feature type="compositionally biased region" description="Basic and acidic residues" evidence="2">
    <location>
        <begin position="1011"/>
        <end position="1021"/>
    </location>
</feature>
<dbReference type="InterPro" id="IPR035979">
    <property type="entry name" value="RBD_domain_sf"/>
</dbReference>
<feature type="region of interest" description="Disordered" evidence="2">
    <location>
        <begin position="172"/>
        <end position="192"/>
    </location>
</feature>
<dbReference type="Proteomes" id="UP001377567">
    <property type="component" value="Unassembled WGS sequence"/>
</dbReference>
<protein>
    <submittedName>
        <fullName evidence="5">Nab6 protein</fullName>
    </submittedName>
</protein>
<keyword evidence="1" id="KW-0694">RNA-binding</keyword>
<feature type="compositionally biased region" description="Polar residues" evidence="2">
    <location>
        <begin position="936"/>
        <end position="946"/>
    </location>
</feature>
<dbReference type="PANTHER" id="PTHR14089">
    <property type="entry name" value="PRE-MRNA-SPLICING FACTOR RBM22"/>
    <property type="match status" value="1"/>
</dbReference>
<dbReference type="SUPFAM" id="SSF54928">
    <property type="entry name" value="RNA-binding domain, RBD"/>
    <property type="match status" value="2"/>
</dbReference>
<organism evidence="5 6">
    <name type="scientific">Maudiozyma humilis</name>
    <name type="common">Sour dough yeast</name>
    <name type="synonym">Kazachstania humilis</name>
    <dbReference type="NCBI Taxonomy" id="51915"/>
    <lineage>
        <taxon>Eukaryota</taxon>
        <taxon>Fungi</taxon>
        <taxon>Dikarya</taxon>
        <taxon>Ascomycota</taxon>
        <taxon>Saccharomycotina</taxon>
        <taxon>Saccharomycetes</taxon>
        <taxon>Saccharomycetales</taxon>
        <taxon>Saccharomycetaceae</taxon>
        <taxon>Maudiozyma</taxon>
    </lineage>
</organism>
<evidence type="ECO:0000313" key="5">
    <source>
        <dbReference type="EMBL" id="GMM58538.1"/>
    </source>
</evidence>
<dbReference type="Pfam" id="PF10378">
    <property type="entry name" value="RRM"/>
    <property type="match status" value="1"/>
</dbReference>
<dbReference type="InterPro" id="IPR018835">
    <property type="entry name" value="RNA-binding_domain_put"/>
</dbReference>
<feature type="compositionally biased region" description="Polar residues" evidence="2">
    <location>
        <begin position="172"/>
        <end position="185"/>
    </location>
</feature>
<dbReference type="InterPro" id="IPR039171">
    <property type="entry name" value="Cwc2/Slt11"/>
</dbReference>
<dbReference type="EMBL" id="BTGD01000025">
    <property type="protein sequence ID" value="GMM58538.1"/>
    <property type="molecule type" value="Genomic_DNA"/>
</dbReference>
<feature type="region of interest" description="Disordered" evidence="2">
    <location>
        <begin position="492"/>
        <end position="523"/>
    </location>
</feature>
<feature type="region of interest" description="Disordered" evidence="2">
    <location>
        <begin position="1"/>
        <end position="30"/>
    </location>
</feature>
<feature type="domain" description="mRNA-binding" evidence="4">
    <location>
        <begin position="220"/>
        <end position="579"/>
    </location>
</feature>
<dbReference type="InterPro" id="IPR018885">
    <property type="entry name" value="mRNA-bd_dom"/>
</dbReference>
<dbReference type="GO" id="GO:0010494">
    <property type="term" value="C:cytoplasmic stress granule"/>
    <property type="evidence" value="ECO:0007669"/>
    <property type="project" value="TreeGrafter"/>
</dbReference>
<feature type="region of interest" description="Disordered" evidence="2">
    <location>
        <begin position="924"/>
        <end position="978"/>
    </location>
</feature>
<feature type="compositionally biased region" description="Low complexity" evidence="2">
    <location>
        <begin position="13"/>
        <end position="30"/>
    </location>
</feature>
<feature type="compositionally biased region" description="Basic and acidic residues" evidence="2">
    <location>
        <begin position="924"/>
        <end position="935"/>
    </location>
</feature>
<dbReference type="GO" id="GO:0003729">
    <property type="term" value="F:mRNA binding"/>
    <property type="evidence" value="ECO:0007669"/>
    <property type="project" value="TreeGrafter"/>
</dbReference>
<evidence type="ECO:0000256" key="2">
    <source>
        <dbReference type="SAM" id="MobiDB-lite"/>
    </source>
</evidence>
<evidence type="ECO:0000313" key="6">
    <source>
        <dbReference type="Proteomes" id="UP001377567"/>
    </source>
</evidence>
<feature type="compositionally biased region" description="Polar residues" evidence="2">
    <location>
        <begin position="1"/>
        <end position="12"/>
    </location>
</feature>
<dbReference type="PANTHER" id="PTHR14089:SF10">
    <property type="entry name" value="RNA-BINDING PROTEIN NAB6"/>
    <property type="match status" value="1"/>
</dbReference>
<comment type="caution">
    <text evidence="5">The sequence shown here is derived from an EMBL/GenBank/DDBJ whole genome shotgun (WGS) entry which is preliminary data.</text>
</comment>
<reference evidence="5 6" key="1">
    <citation type="journal article" date="2023" name="Elife">
        <title>Identification of key yeast species and microbe-microbe interactions impacting larval growth of Drosophila in the wild.</title>
        <authorList>
            <person name="Mure A."/>
            <person name="Sugiura Y."/>
            <person name="Maeda R."/>
            <person name="Honda K."/>
            <person name="Sakurai N."/>
            <person name="Takahashi Y."/>
            <person name="Watada M."/>
            <person name="Katoh T."/>
            <person name="Gotoh A."/>
            <person name="Gotoh Y."/>
            <person name="Taniguchi I."/>
            <person name="Nakamura K."/>
            <person name="Hayashi T."/>
            <person name="Katayama T."/>
            <person name="Uemura T."/>
            <person name="Hattori Y."/>
        </authorList>
    </citation>
    <scope>NUCLEOTIDE SEQUENCE [LARGE SCALE GENOMIC DNA]</scope>
    <source>
        <strain evidence="5 6">KH-74</strain>
    </source>
</reference>
<name>A0AAV5S4W8_MAUHU</name>
<evidence type="ECO:0000259" key="4">
    <source>
        <dbReference type="Pfam" id="PF10567"/>
    </source>
</evidence>
<evidence type="ECO:0000256" key="1">
    <source>
        <dbReference type="ARBA" id="ARBA00022884"/>
    </source>
</evidence>